<name>A0ABT4S618_9ACTN</name>
<comment type="similarity">
    <text evidence="1">Belongs to the thiolase-like superfamily. Thiolase family.</text>
</comment>
<dbReference type="InterPro" id="IPR016039">
    <property type="entry name" value="Thiolase-like"/>
</dbReference>
<comment type="caution">
    <text evidence="6">The sequence shown here is derived from an EMBL/GenBank/DDBJ whole genome shotgun (WGS) entry which is preliminary data.</text>
</comment>
<evidence type="ECO:0000313" key="6">
    <source>
        <dbReference type="EMBL" id="MDA0632627.1"/>
    </source>
</evidence>
<evidence type="ECO:0000313" key="7">
    <source>
        <dbReference type="Proteomes" id="UP001144036"/>
    </source>
</evidence>
<feature type="domain" description="Thiolase C-terminal" evidence="5">
    <location>
        <begin position="39"/>
        <end position="162"/>
    </location>
</feature>
<sequence>AFVPGGAVTAGNCSPNSDGAAAVAVVPERLRDGRPGLRLVTGAVVGCDPALPGWGPVPAVRRLLARTGVELERVAAVEIVEAFAAQTLAVTDALGLDPLGADAARVCADGGAIALGHPWGASGAVVVTRLFTRLVRGGAPAGTLGLATAAVGGGLGVAALFEVV</sequence>
<dbReference type="InterPro" id="IPR020617">
    <property type="entry name" value="Thiolase_C"/>
</dbReference>
<dbReference type="EC" id="2.3.1.9" evidence="2"/>
<dbReference type="EMBL" id="JAPNNL010000010">
    <property type="protein sequence ID" value="MDA0632627.1"/>
    <property type="molecule type" value="Genomic_DNA"/>
</dbReference>
<evidence type="ECO:0000256" key="4">
    <source>
        <dbReference type="ARBA" id="ARBA00023315"/>
    </source>
</evidence>
<evidence type="ECO:0000256" key="2">
    <source>
        <dbReference type="ARBA" id="ARBA00012705"/>
    </source>
</evidence>
<protein>
    <recommendedName>
        <fullName evidence="2">acetyl-CoA C-acetyltransferase</fullName>
        <ecNumber evidence="2">2.3.1.9</ecNumber>
    </recommendedName>
</protein>
<gene>
    <name evidence="6" type="ORF">OUY22_04295</name>
</gene>
<proteinExistence type="inferred from homology"/>
<dbReference type="Proteomes" id="UP001144036">
    <property type="component" value="Unassembled WGS sequence"/>
</dbReference>
<reference evidence="6" key="1">
    <citation type="submission" date="2022-11" db="EMBL/GenBank/DDBJ databases">
        <title>Nonomuraea corallina sp. nov., a new species of the genus Nonomuraea isolated from sea side sediment in Thai sea.</title>
        <authorList>
            <person name="Ngamcharungchit C."/>
            <person name="Matsumoto A."/>
            <person name="Suriyachadkun C."/>
            <person name="Panbangred W."/>
            <person name="Inahashi Y."/>
            <person name="Intra B."/>
        </authorList>
    </citation>
    <scope>NUCLEOTIDE SEQUENCE</scope>
    <source>
        <strain evidence="6">MCN248</strain>
    </source>
</reference>
<organism evidence="6 7">
    <name type="scientific">Nonomuraea corallina</name>
    <dbReference type="NCBI Taxonomy" id="2989783"/>
    <lineage>
        <taxon>Bacteria</taxon>
        <taxon>Bacillati</taxon>
        <taxon>Actinomycetota</taxon>
        <taxon>Actinomycetes</taxon>
        <taxon>Streptosporangiales</taxon>
        <taxon>Streptosporangiaceae</taxon>
        <taxon>Nonomuraea</taxon>
    </lineage>
</organism>
<dbReference type="Pfam" id="PF02803">
    <property type="entry name" value="Thiolase_C"/>
    <property type="match status" value="1"/>
</dbReference>
<evidence type="ECO:0000256" key="1">
    <source>
        <dbReference type="ARBA" id="ARBA00010982"/>
    </source>
</evidence>
<accession>A0ABT4S618</accession>
<dbReference type="PANTHER" id="PTHR18919">
    <property type="entry name" value="ACETYL-COA C-ACYLTRANSFERASE"/>
    <property type="match status" value="1"/>
</dbReference>
<feature type="non-terminal residue" evidence="6">
    <location>
        <position position="1"/>
    </location>
</feature>
<evidence type="ECO:0000259" key="5">
    <source>
        <dbReference type="Pfam" id="PF02803"/>
    </source>
</evidence>
<dbReference type="GO" id="GO:0003985">
    <property type="term" value="F:acetyl-CoA C-acetyltransferase activity"/>
    <property type="evidence" value="ECO:0007669"/>
    <property type="project" value="UniProtKB-EC"/>
</dbReference>
<evidence type="ECO:0000256" key="3">
    <source>
        <dbReference type="ARBA" id="ARBA00022679"/>
    </source>
</evidence>
<dbReference type="PANTHER" id="PTHR18919:SF107">
    <property type="entry name" value="ACETYL-COA ACETYLTRANSFERASE, CYTOSOLIC"/>
    <property type="match status" value="1"/>
</dbReference>
<dbReference type="SUPFAM" id="SSF53901">
    <property type="entry name" value="Thiolase-like"/>
    <property type="match status" value="2"/>
</dbReference>
<keyword evidence="7" id="KW-1185">Reference proteome</keyword>
<keyword evidence="3 6" id="KW-0808">Transferase</keyword>
<dbReference type="Gene3D" id="3.40.47.10">
    <property type="match status" value="2"/>
</dbReference>
<keyword evidence="4 6" id="KW-0012">Acyltransferase</keyword>